<gene>
    <name evidence="1" type="ORF">GCM10011401_21440</name>
</gene>
<dbReference type="Pfam" id="PF11228">
    <property type="entry name" value="DUF3027"/>
    <property type="match status" value="1"/>
</dbReference>
<comment type="caution">
    <text evidence="1">The sequence shown here is derived from an EMBL/GenBank/DDBJ whole genome shotgun (WGS) entry which is preliminary data.</text>
</comment>
<dbReference type="AlphaFoldDB" id="A0A917EQ46"/>
<sequence length="119" mass="13192">MPKPKKDAVLAEATQLALDALKEIAPIEQIGPHVSAVPEEDRLLTHRFAADKPGYRGWEWYVTVARAPRTKKVTVCELGLLPGEDSLLAPKWIPWAERMNEKEKEKLGDVVPDAEPASA</sequence>
<accession>A0A917EQ46</accession>
<organism evidence="1 2">
    <name type="scientific">Nesterenkonia cremea</name>
    <dbReference type="NCBI Taxonomy" id="1882340"/>
    <lineage>
        <taxon>Bacteria</taxon>
        <taxon>Bacillati</taxon>
        <taxon>Actinomycetota</taxon>
        <taxon>Actinomycetes</taxon>
        <taxon>Micrococcales</taxon>
        <taxon>Micrococcaceae</taxon>
        <taxon>Nesterenkonia</taxon>
    </lineage>
</organism>
<dbReference type="EMBL" id="BMIS01000010">
    <property type="protein sequence ID" value="GGE73921.1"/>
    <property type="molecule type" value="Genomic_DNA"/>
</dbReference>
<proteinExistence type="predicted"/>
<evidence type="ECO:0000313" key="2">
    <source>
        <dbReference type="Proteomes" id="UP000633136"/>
    </source>
</evidence>
<reference evidence="1" key="2">
    <citation type="submission" date="2020-09" db="EMBL/GenBank/DDBJ databases">
        <authorList>
            <person name="Sun Q."/>
            <person name="Zhou Y."/>
        </authorList>
    </citation>
    <scope>NUCLEOTIDE SEQUENCE</scope>
    <source>
        <strain evidence="1">CGMCC 1.15388</strain>
    </source>
</reference>
<keyword evidence="2" id="KW-1185">Reference proteome</keyword>
<protein>
    <recommendedName>
        <fullName evidence="3">DUF3027 domain-containing protein</fullName>
    </recommendedName>
</protein>
<name>A0A917EQ46_9MICC</name>
<evidence type="ECO:0008006" key="3">
    <source>
        <dbReference type="Google" id="ProtNLM"/>
    </source>
</evidence>
<dbReference type="InterPro" id="IPR021391">
    <property type="entry name" value="DUF3027"/>
</dbReference>
<evidence type="ECO:0000313" key="1">
    <source>
        <dbReference type="EMBL" id="GGE73921.1"/>
    </source>
</evidence>
<dbReference type="Proteomes" id="UP000633136">
    <property type="component" value="Unassembled WGS sequence"/>
</dbReference>
<reference evidence="1" key="1">
    <citation type="journal article" date="2014" name="Int. J. Syst. Evol. Microbiol.">
        <title>Complete genome sequence of Corynebacterium casei LMG S-19264T (=DSM 44701T), isolated from a smear-ripened cheese.</title>
        <authorList>
            <consortium name="US DOE Joint Genome Institute (JGI-PGF)"/>
            <person name="Walter F."/>
            <person name="Albersmeier A."/>
            <person name="Kalinowski J."/>
            <person name="Ruckert C."/>
        </authorList>
    </citation>
    <scope>NUCLEOTIDE SEQUENCE</scope>
    <source>
        <strain evidence="1">CGMCC 1.15388</strain>
    </source>
</reference>
<dbReference type="RefSeq" id="WP_188685554.1">
    <property type="nucleotide sequence ID" value="NZ_BMIS01000010.1"/>
</dbReference>